<dbReference type="InterPro" id="IPR000531">
    <property type="entry name" value="Beta-barrel_TonB"/>
</dbReference>
<feature type="domain" description="TonB-dependent receptor plug" evidence="12">
    <location>
        <begin position="56"/>
        <end position="162"/>
    </location>
</feature>
<dbReference type="InterPro" id="IPR012910">
    <property type="entry name" value="Plug_dom"/>
</dbReference>
<dbReference type="SUPFAM" id="SSF56935">
    <property type="entry name" value="Porins"/>
    <property type="match status" value="1"/>
</dbReference>
<sequence length="733" mass="80771">MNDAKLFNRSVLRRVPHFCLSISLLGLAYQLPIAHAQQGLVLEEITVTAEKREADLQTVGIAISAFGGEKLETVGARDILELSRFVPNLQIGAETSDLKVMIRGVGSDNLEAFSDPGVSVHIDDVYQARPSGGNFLFYDMERVEALRGPQGTLYGRNATGGVINFISKKPTNEFDAAVDLGVGKEDWQRIRGMINLPIVDNQLMFRAAGTFAERDGFQQNLVPGGTEGNDTDDTSLRGQLLWQPTDKADILISTWLLDKGGVGPVRKRAASPGDDVVTADGIPANCPDCGFVPQPVELRTVYKNAPESFDLETDAFNIRLDYDFGPSVLTVISGDQSTDLDLLQDSDQSPLANGEVGGTTDTAEVSQESDQTTFEIRLASAGDGPWEWLAGFFYLDENAFQNTVINRDPTAGADTNINVLHDVNAESTAFFGQLSYRIGDAHKLTGGLRYTEDEKDALGGTAVTISLPNGFVIKNGAQDHTPKDDWSDTTWKAGWDWYVNDNSMVYGTISTGYKAGGFNFGVEGAESYDPEEVTAFEIGSKNRFFNDRMQLNASGFFYDYEDLQVFQVVDQTIVVRNAAEAEIYGVELEFVAVPVDALQIDASLGLLETEYKDFILPSNLFLDPPNPPPLRQPTNVDVSGNQLINAPDWSAHIGLQYTFSLAEFGDLTARVQGYFTDDIYLRALNLDPYDIQDNYSTWDLKLMWNSPDRHWHAEAFIYNINDEDVITNQEVTD</sequence>
<feature type="non-terminal residue" evidence="13">
    <location>
        <position position="733"/>
    </location>
</feature>
<dbReference type="Pfam" id="PF00593">
    <property type="entry name" value="TonB_dep_Rec_b-barrel"/>
    <property type="match status" value="1"/>
</dbReference>
<dbReference type="PROSITE" id="PS52016">
    <property type="entry name" value="TONB_DEPENDENT_REC_3"/>
    <property type="match status" value="1"/>
</dbReference>
<dbReference type="PANTHER" id="PTHR32552:SF81">
    <property type="entry name" value="TONB-DEPENDENT OUTER MEMBRANE RECEPTOR"/>
    <property type="match status" value="1"/>
</dbReference>
<dbReference type="PANTHER" id="PTHR32552">
    <property type="entry name" value="FERRICHROME IRON RECEPTOR-RELATED"/>
    <property type="match status" value="1"/>
</dbReference>
<dbReference type="GO" id="GO:0006826">
    <property type="term" value="P:iron ion transport"/>
    <property type="evidence" value="ECO:0007669"/>
    <property type="project" value="UniProtKB-KW"/>
</dbReference>
<feature type="compositionally biased region" description="Polar residues" evidence="10">
    <location>
        <begin position="359"/>
        <end position="370"/>
    </location>
</feature>
<evidence type="ECO:0000256" key="9">
    <source>
        <dbReference type="ARBA" id="ARBA00023237"/>
    </source>
</evidence>
<dbReference type="GO" id="GO:0009279">
    <property type="term" value="C:cell outer membrane"/>
    <property type="evidence" value="ECO:0007669"/>
    <property type="project" value="UniProtKB-SubCell"/>
</dbReference>
<evidence type="ECO:0000256" key="1">
    <source>
        <dbReference type="ARBA" id="ARBA00004571"/>
    </source>
</evidence>
<name>A0A382AEC5_9ZZZZ</name>
<dbReference type="EMBL" id="UINC01024850">
    <property type="protein sequence ID" value="SVA99323.1"/>
    <property type="molecule type" value="Genomic_DNA"/>
</dbReference>
<evidence type="ECO:0000256" key="10">
    <source>
        <dbReference type="SAM" id="MobiDB-lite"/>
    </source>
</evidence>
<comment type="subcellular location">
    <subcellularLocation>
        <location evidence="1">Cell outer membrane</location>
        <topology evidence="1">Multi-pass membrane protein</topology>
    </subcellularLocation>
</comment>
<evidence type="ECO:0000256" key="3">
    <source>
        <dbReference type="ARBA" id="ARBA00022496"/>
    </source>
</evidence>
<keyword evidence="6" id="KW-0406">Ion transport</keyword>
<keyword evidence="5" id="KW-0408">Iron</keyword>
<protein>
    <recommendedName>
        <fullName evidence="14">TonB-dependent receptor plug domain-containing protein</fullName>
    </recommendedName>
</protein>
<keyword evidence="9" id="KW-0998">Cell outer membrane</keyword>
<dbReference type="InterPro" id="IPR039426">
    <property type="entry name" value="TonB-dep_rcpt-like"/>
</dbReference>
<keyword evidence="4" id="KW-0812">Transmembrane</keyword>
<accession>A0A382AEC5</accession>
<evidence type="ECO:0000256" key="8">
    <source>
        <dbReference type="ARBA" id="ARBA00023136"/>
    </source>
</evidence>
<organism evidence="13">
    <name type="scientific">marine metagenome</name>
    <dbReference type="NCBI Taxonomy" id="408172"/>
    <lineage>
        <taxon>unclassified sequences</taxon>
        <taxon>metagenomes</taxon>
        <taxon>ecological metagenomes</taxon>
    </lineage>
</organism>
<evidence type="ECO:0000256" key="2">
    <source>
        <dbReference type="ARBA" id="ARBA00022448"/>
    </source>
</evidence>
<keyword evidence="7" id="KW-0798">TonB box</keyword>
<feature type="region of interest" description="Disordered" evidence="10">
    <location>
        <begin position="343"/>
        <end position="370"/>
    </location>
</feature>
<reference evidence="13" key="1">
    <citation type="submission" date="2018-05" db="EMBL/GenBank/DDBJ databases">
        <authorList>
            <person name="Lanie J.A."/>
            <person name="Ng W.-L."/>
            <person name="Kazmierczak K.M."/>
            <person name="Andrzejewski T.M."/>
            <person name="Davidsen T.M."/>
            <person name="Wayne K.J."/>
            <person name="Tettelin H."/>
            <person name="Glass J.I."/>
            <person name="Rusch D."/>
            <person name="Podicherti R."/>
            <person name="Tsui H.-C.T."/>
            <person name="Winkler M.E."/>
        </authorList>
    </citation>
    <scope>NUCLEOTIDE SEQUENCE</scope>
</reference>
<evidence type="ECO:0000256" key="5">
    <source>
        <dbReference type="ARBA" id="ARBA00023004"/>
    </source>
</evidence>
<evidence type="ECO:0000256" key="4">
    <source>
        <dbReference type="ARBA" id="ARBA00022692"/>
    </source>
</evidence>
<evidence type="ECO:0000259" key="11">
    <source>
        <dbReference type="Pfam" id="PF00593"/>
    </source>
</evidence>
<keyword evidence="8" id="KW-0472">Membrane</keyword>
<dbReference type="Pfam" id="PF07715">
    <property type="entry name" value="Plug"/>
    <property type="match status" value="1"/>
</dbReference>
<dbReference type="InterPro" id="IPR036942">
    <property type="entry name" value="Beta-barrel_TonB_sf"/>
</dbReference>
<evidence type="ECO:0000256" key="6">
    <source>
        <dbReference type="ARBA" id="ARBA00023065"/>
    </source>
</evidence>
<dbReference type="AlphaFoldDB" id="A0A382AEC5"/>
<evidence type="ECO:0000313" key="13">
    <source>
        <dbReference type="EMBL" id="SVA99323.1"/>
    </source>
</evidence>
<evidence type="ECO:0000259" key="12">
    <source>
        <dbReference type="Pfam" id="PF07715"/>
    </source>
</evidence>
<dbReference type="Gene3D" id="2.40.170.20">
    <property type="entry name" value="TonB-dependent receptor, beta-barrel domain"/>
    <property type="match status" value="1"/>
</dbReference>
<keyword evidence="3" id="KW-0410">Iron transport</keyword>
<feature type="domain" description="TonB-dependent receptor-like beta-barrel" evidence="11">
    <location>
        <begin position="306"/>
        <end position="720"/>
    </location>
</feature>
<gene>
    <name evidence="13" type="ORF">METZ01_LOCUS152177</name>
</gene>
<evidence type="ECO:0000256" key="7">
    <source>
        <dbReference type="ARBA" id="ARBA00023077"/>
    </source>
</evidence>
<proteinExistence type="predicted"/>
<keyword evidence="2" id="KW-0813">Transport</keyword>
<evidence type="ECO:0008006" key="14">
    <source>
        <dbReference type="Google" id="ProtNLM"/>
    </source>
</evidence>